<keyword evidence="5" id="KW-0679">Respiratory chain</keyword>
<feature type="domain" description="Cytochrome c" evidence="15">
    <location>
        <begin position="76"/>
        <end position="245"/>
    </location>
</feature>
<evidence type="ECO:0000256" key="4">
    <source>
        <dbReference type="ARBA" id="ARBA00022617"/>
    </source>
</evidence>
<protein>
    <submittedName>
        <fullName evidence="18">Cytochrome c domain-containing protein</fullName>
    </submittedName>
</protein>
<dbReference type="STRING" id="334426.A0A0R3PGU2"/>
<proteinExistence type="inferred from homology"/>
<dbReference type="PROSITE" id="PS51007">
    <property type="entry name" value="CYTC"/>
    <property type="match status" value="1"/>
</dbReference>
<gene>
    <name evidence="16" type="ORF">ACOC_LOCUS3538</name>
</gene>
<feature type="binding site" description="covalent" evidence="14">
    <location>
        <position position="93"/>
    </location>
    <ligand>
        <name>heme c</name>
        <dbReference type="ChEBI" id="CHEBI:61717"/>
    </ligand>
</feature>
<accession>A0A0R3PGU2</accession>
<comment type="cofactor">
    <cofactor evidence="14">
        <name>heme c</name>
        <dbReference type="ChEBI" id="CHEBI:61717"/>
    </cofactor>
    <text evidence="14">Binds 1 heme c group covalently per subunit.</text>
</comment>
<feature type="binding site" description="covalent" evidence="14">
    <location>
        <position position="89"/>
    </location>
    <ligand>
        <name>heme c</name>
        <dbReference type="ChEBI" id="CHEBI:61717"/>
    </ligand>
</feature>
<dbReference type="SUPFAM" id="SSF46626">
    <property type="entry name" value="Cytochrome c"/>
    <property type="match status" value="1"/>
</dbReference>
<dbReference type="EMBL" id="UYYA01001115">
    <property type="protein sequence ID" value="VDM55123.1"/>
    <property type="molecule type" value="Genomic_DNA"/>
</dbReference>
<organism evidence="18">
    <name type="scientific">Angiostrongylus costaricensis</name>
    <name type="common">Nematode worm</name>
    <dbReference type="NCBI Taxonomy" id="334426"/>
    <lineage>
        <taxon>Eukaryota</taxon>
        <taxon>Metazoa</taxon>
        <taxon>Ecdysozoa</taxon>
        <taxon>Nematoda</taxon>
        <taxon>Chromadorea</taxon>
        <taxon>Rhabditida</taxon>
        <taxon>Rhabditina</taxon>
        <taxon>Rhabditomorpha</taxon>
        <taxon>Strongyloidea</taxon>
        <taxon>Metastrongylidae</taxon>
        <taxon>Angiostrongylus</taxon>
    </lineage>
</organism>
<dbReference type="InterPro" id="IPR036909">
    <property type="entry name" value="Cyt_c-like_dom_sf"/>
</dbReference>
<evidence type="ECO:0000256" key="7">
    <source>
        <dbReference type="ARBA" id="ARBA00022723"/>
    </source>
</evidence>
<keyword evidence="4 14" id="KW-0349">Heme</keyword>
<evidence type="ECO:0000256" key="5">
    <source>
        <dbReference type="ARBA" id="ARBA00022660"/>
    </source>
</evidence>
<keyword evidence="8" id="KW-0999">Mitochondrion inner membrane</keyword>
<dbReference type="GO" id="GO:0046872">
    <property type="term" value="F:metal ion binding"/>
    <property type="evidence" value="ECO:0007669"/>
    <property type="project" value="UniProtKB-KW"/>
</dbReference>
<evidence type="ECO:0000256" key="1">
    <source>
        <dbReference type="ARBA" id="ARBA00004273"/>
    </source>
</evidence>
<evidence type="ECO:0000256" key="9">
    <source>
        <dbReference type="ARBA" id="ARBA00022982"/>
    </source>
</evidence>
<evidence type="ECO:0000256" key="10">
    <source>
        <dbReference type="ARBA" id="ARBA00022989"/>
    </source>
</evidence>
<dbReference type="SUPFAM" id="SSF81496">
    <property type="entry name" value="Cytochrome c1 subunit of cytochrome bc1 complex (Ubiquinol-cytochrome c reductase), transmembrane anchor"/>
    <property type="match status" value="1"/>
</dbReference>
<evidence type="ECO:0000256" key="2">
    <source>
        <dbReference type="ARBA" id="ARBA00006488"/>
    </source>
</evidence>
<evidence type="ECO:0000259" key="15">
    <source>
        <dbReference type="PROSITE" id="PS51007"/>
    </source>
</evidence>
<feature type="binding site" description="covalent" evidence="14">
    <location>
        <position position="211"/>
    </location>
    <ligand>
        <name>heme c</name>
        <dbReference type="ChEBI" id="CHEBI:61717"/>
    </ligand>
</feature>
<keyword evidence="9" id="KW-0249">Electron transport</keyword>
<dbReference type="OrthoDB" id="5925at2759"/>
<evidence type="ECO:0000256" key="6">
    <source>
        <dbReference type="ARBA" id="ARBA00022692"/>
    </source>
</evidence>
<sequence length="300" mass="33459">MLVRHCDYKMTSALRVKSFLFILSFKRFGALTTGLTVAGGALIYSLENSVHASNDVVHPYHLPWPHRGTFSSFDIASVRRGYEVYKQVCAACHSMKYIYYRHFVNTIMTEEEAKAEAADALISDVDDKGAPIKRPGILTDKLPNPYPNKKAAAAANNGAAPPDLSLMALARHGGDDYIFSLLTGYFEAPAGIKIDEGKAYNPYFPGGVISMPQQLFDEGIEYKDGTPATQSQQAKDIATFMHWCAEPYHDTRKRWALKIIALSPFVGAVLIYGKRYIWTFKKSQKFIWTTVKGREPPTSS</sequence>
<name>A0A0R3PGU2_ANGCS</name>
<evidence type="ECO:0000256" key="12">
    <source>
        <dbReference type="ARBA" id="ARBA00023128"/>
    </source>
</evidence>
<dbReference type="Gene3D" id="1.10.760.10">
    <property type="entry name" value="Cytochrome c-like domain"/>
    <property type="match status" value="1"/>
</dbReference>
<dbReference type="PRINTS" id="PR00603">
    <property type="entry name" value="CYTOCHROMEC1"/>
</dbReference>
<keyword evidence="17" id="KW-1185">Reference proteome</keyword>
<dbReference type="FunFam" id="1.10.760.10:FF:000011">
    <property type="entry name" value="Cytochrome c1, putative"/>
    <property type="match status" value="1"/>
</dbReference>
<dbReference type="AlphaFoldDB" id="A0A0R3PGU2"/>
<reference evidence="18" key="1">
    <citation type="submission" date="2017-02" db="UniProtKB">
        <authorList>
            <consortium name="WormBaseParasite"/>
        </authorList>
    </citation>
    <scope>IDENTIFICATION</scope>
</reference>
<dbReference type="GO" id="GO:0006122">
    <property type="term" value="P:mitochondrial electron transport, ubiquinol to cytochrome c"/>
    <property type="evidence" value="ECO:0007669"/>
    <property type="project" value="TreeGrafter"/>
</dbReference>
<dbReference type="WBParaSite" id="ACOC_0000353701-mRNA-1">
    <property type="protein sequence ID" value="ACOC_0000353701-mRNA-1"/>
    <property type="gene ID" value="ACOC_0000353701"/>
</dbReference>
<evidence type="ECO:0000256" key="3">
    <source>
        <dbReference type="ARBA" id="ARBA00022448"/>
    </source>
</evidence>
<evidence type="ECO:0000313" key="16">
    <source>
        <dbReference type="EMBL" id="VDM55123.1"/>
    </source>
</evidence>
<keyword evidence="12" id="KW-0496">Mitochondrion</keyword>
<keyword evidence="11 14" id="KW-0408">Iron</keyword>
<dbReference type="InterPro" id="IPR002326">
    <property type="entry name" value="Cyt_c1"/>
</dbReference>
<dbReference type="GO" id="GO:0005743">
    <property type="term" value="C:mitochondrial inner membrane"/>
    <property type="evidence" value="ECO:0007669"/>
    <property type="project" value="UniProtKB-SubCell"/>
</dbReference>
<evidence type="ECO:0000313" key="17">
    <source>
        <dbReference type="Proteomes" id="UP000267027"/>
    </source>
</evidence>
<dbReference type="Pfam" id="PF02167">
    <property type="entry name" value="Cytochrom_C1"/>
    <property type="match status" value="1"/>
</dbReference>
<evidence type="ECO:0000256" key="11">
    <source>
        <dbReference type="ARBA" id="ARBA00023004"/>
    </source>
</evidence>
<dbReference type="Proteomes" id="UP000267027">
    <property type="component" value="Unassembled WGS sequence"/>
</dbReference>
<dbReference type="OMA" id="WVKKFKW"/>
<dbReference type="InterPro" id="IPR009056">
    <property type="entry name" value="Cyt_c-like_dom"/>
</dbReference>
<dbReference type="InterPro" id="IPR021157">
    <property type="entry name" value="Cyt_c1_TM_anchor_C"/>
</dbReference>
<evidence type="ECO:0000313" key="18">
    <source>
        <dbReference type="WBParaSite" id="ACOC_0000353701-mRNA-1"/>
    </source>
</evidence>
<dbReference type="GO" id="GO:0020037">
    <property type="term" value="F:heme binding"/>
    <property type="evidence" value="ECO:0007669"/>
    <property type="project" value="InterPro"/>
</dbReference>
<reference evidence="16 17" key="2">
    <citation type="submission" date="2018-11" db="EMBL/GenBank/DDBJ databases">
        <authorList>
            <consortium name="Pathogen Informatics"/>
        </authorList>
    </citation>
    <scope>NUCLEOTIDE SEQUENCE [LARGE SCALE GENOMIC DNA]</scope>
    <source>
        <strain evidence="16 17">Costa Rica</strain>
    </source>
</reference>
<keyword evidence="13" id="KW-0472">Membrane</keyword>
<keyword evidence="7 14" id="KW-0479">Metal-binding</keyword>
<keyword evidence="3" id="KW-0813">Transport</keyword>
<keyword evidence="10" id="KW-1133">Transmembrane helix</keyword>
<comment type="similarity">
    <text evidence="2">Belongs to the cytochrome c family.</text>
</comment>
<dbReference type="PANTHER" id="PTHR10266">
    <property type="entry name" value="CYTOCHROME C1"/>
    <property type="match status" value="1"/>
</dbReference>
<keyword evidence="6" id="KW-0812">Transmembrane</keyword>
<dbReference type="PANTHER" id="PTHR10266:SF3">
    <property type="entry name" value="CYTOCHROME C1, HEME PROTEIN, MITOCHONDRIAL"/>
    <property type="match status" value="1"/>
</dbReference>
<comment type="subcellular location">
    <subcellularLocation>
        <location evidence="1">Mitochondrion inner membrane</location>
    </subcellularLocation>
</comment>
<dbReference type="Gene3D" id="1.20.5.100">
    <property type="entry name" value="Cytochrome c1, transmembrane anchor, C-terminal"/>
    <property type="match status" value="1"/>
</dbReference>
<evidence type="ECO:0000256" key="14">
    <source>
        <dbReference type="PIRSR" id="PIRSR602326-1"/>
    </source>
</evidence>
<evidence type="ECO:0000256" key="13">
    <source>
        <dbReference type="ARBA" id="ARBA00023136"/>
    </source>
</evidence>
<evidence type="ECO:0000256" key="8">
    <source>
        <dbReference type="ARBA" id="ARBA00022792"/>
    </source>
</evidence>
<dbReference type="GO" id="GO:0009055">
    <property type="term" value="F:electron transfer activity"/>
    <property type="evidence" value="ECO:0007669"/>
    <property type="project" value="InterPro"/>
</dbReference>
<feature type="binding site" description="covalent" evidence="14">
    <location>
        <position position="92"/>
    </location>
    <ligand>
        <name>heme c</name>
        <dbReference type="ChEBI" id="CHEBI:61717"/>
    </ligand>
</feature>